<dbReference type="PROSITE" id="PS00135">
    <property type="entry name" value="TRYPSIN_SER"/>
    <property type="match status" value="1"/>
</dbReference>
<evidence type="ECO:0000256" key="3">
    <source>
        <dbReference type="RuleBase" id="RU363034"/>
    </source>
</evidence>
<keyword evidence="3" id="KW-0720">Serine protease</keyword>
<feature type="signal peptide" evidence="5">
    <location>
        <begin position="1"/>
        <end position="18"/>
    </location>
</feature>
<dbReference type="InterPro" id="IPR043504">
    <property type="entry name" value="Peptidase_S1_PA_chymotrypsin"/>
</dbReference>
<name>A0AAU9U7D1_EUPED</name>
<accession>A0AAU9U7D1</accession>
<dbReference type="InterPro" id="IPR018114">
    <property type="entry name" value="TRYPSIN_HIS"/>
</dbReference>
<dbReference type="EMBL" id="CAKOGL010000015">
    <property type="protein sequence ID" value="CAH2095063.1"/>
    <property type="molecule type" value="Genomic_DNA"/>
</dbReference>
<evidence type="ECO:0000256" key="5">
    <source>
        <dbReference type="SAM" id="SignalP"/>
    </source>
</evidence>
<evidence type="ECO:0000256" key="4">
    <source>
        <dbReference type="SAM" id="Phobius"/>
    </source>
</evidence>
<reference evidence="7" key="1">
    <citation type="submission" date="2022-03" db="EMBL/GenBank/DDBJ databases">
        <authorList>
            <person name="Tunstrom K."/>
        </authorList>
    </citation>
    <scope>NUCLEOTIDE SEQUENCE</scope>
</reference>
<keyword evidence="1" id="KW-1015">Disulfide bond</keyword>
<keyword evidence="3" id="KW-0378">Hydrolase</keyword>
<dbReference type="InterPro" id="IPR033116">
    <property type="entry name" value="TRYPSIN_SER"/>
</dbReference>
<proteinExistence type="inferred from homology"/>
<feature type="transmembrane region" description="Helical" evidence="4">
    <location>
        <begin position="297"/>
        <end position="321"/>
    </location>
</feature>
<protein>
    <recommendedName>
        <fullName evidence="6">Peptidase S1 domain-containing protein</fullName>
    </recommendedName>
</protein>
<evidence type="ECO:0000313" key="8">
    <source>
        <dbReference type="Proteomes" id="UP001153954"/>
    </source>
</evidence>
<dbReference type="GO" id="GO:0006508">
    <property type="term" value="P:proteolysis"/>
    <property type="evidence" value="ECO:0007669"/>
    <property type="project" value="UniProtKB-KW"/>
</dbReference>
<keyword evidence="4" id="KW-0472">Membrane</keyword>
<keyword evidence="8" id="KW-1185">Reference proteome</keyword>
<gene>
    <name evidence="7" type="ORF">EEDITHA_LOCUS10557</name>
</gene>
<comment type="similarity">
    <text evidence="2">Belongs to the peptidase S1 family. CLIP subfamily.</text>
</comment>
<dbReference type="InterPro" id="IPR051487">
    <property type="entry name" value="Ser/Thr_Proteases_Immune/Dev"/>
</dbReference>
<dbReference type="InterPro" id="IPR001254">
    <property type="entry name" value="Trypsin_dom"/>
</dbReference>
<feature type="domain" description="Peptidase S1" evidence="6">
    <location>
        <begin position="39"/>
        <end position="290"/>
    </location>
</feature>
<sequence length="330" mass="37417">MISKLIVIGLTILIQSTCEPDRRVITTLKYSKFYVKPTVVNGEPATRGQVPYLVSIKEPVKKIGERRIIWKNLCGGSIISELKVLTAAHCFEGNNFYYEKHPYVLRVVAGSLRTGLTHSGDTETNIISQWRKIQKVVLHKQFYFPKHDIALVFVSEAWKFTSNVDYVTTALKNTDYKSSCISAGYGRTGYRLQDSISPILLVARINTLPKWRCSMIWEMNMSTFICSDSALTDVSRGDSGGPLACKGTLDPAETQDKDLLVGVVSGKNFDKTTLFTRVSAYHGWIERNRSSKVGNEFSYFILNTVLFLIYLFFRFKFLLVYPTTVKRNPL</sequence>
<dbReference type="GO" id="GO:0004252">
    <property type="term" value="F:serine-type endopeptidase activity"/>
    <property type="evidence" value="ECO:0007669"/>
    <property type="project" value="InterPro"/>
</dbReference>
<dbReference type="PRINTS" id="PR00722">
    <property type="entry name" value="CHYMOTRYPSIN"/>
</dbReference>
<dbReference type="InterPro" id="IPR001314">
    <property type="entry name" value="Peptidase_S1A"/>
</dbReference>
<dbReference type="SMART" id="SM00020">
    <property type="entry name" value="Tryp_SPc"/>
    <property type="match status" value="1"/>
</dbReference>
<dbReference type="InterPro" id="IPR009003">
    <property type="entry name" value="Peptidase_S1_PA"/>
</dbReference>
<dbReference type="Proteomes" id="UP001153954">
    <property type="component" value="Unassembled WGS sequence"/>
</dbReference>
<evidence type="ECO:0000313" key="7">
    <source>
        <dbReference type="EMBL" id="CAH2095063.1"/>
    </source>
</evidence>
<dbReference type="SUPFAM" id="SSF50494">
    <property type="entry name" value="Trypsin-like serine proteases"/>
    <property type="match status" value="1"/>
</dbReference>
<feature type="chain" id="PRO_5043852143" description="Peptidase S1 domain-containing protein" evidence="5">
    <location>
        <begin position="19"/>
        <end position="330"/>
    </location>
</feature>
<comment type="caution">
    <text evidence="7">The sequence shown here is derived from an EMBL/GenBank/DDBJ whole genome shotgun (WGS) entry which is preliminary data.</text>
</comment>
<dbReference type="CDD" id="cd00190">
    <property type="entry name" value="Tryp_SPc"/>
    <property type="match status" value="1"/>
</dbReference>
<dbReference type="Gene3D" id="2.40.10.10">
    <property type="entry name" value="Trypsin-like serine proteases"/>
    <property type="match status" value="1"/>
</dbReference>
<dbReference type="PANTHER" id="PTHR24256">
    <property type="entry name" value="TRYPTASE-RELATED"/>
    <property type="match status" value="1"/>
</dbReference>
<keyword evidence="3" id="KW-0645">Protease</keyword>
<dbReference type="Pfam" id="PF00089">
    <property type="entry name" value="Trypsin"/>
    <property type="match status" value="1"/>
</dbReference>
<evidence type="ECO:0000259" key="6">
    <source>
        <dbReference type="PROSITE" id="PS50240"/>
    </source>
</evidence>
<keyword evidence="5" id="KW-0732">Signal</keyword>
<organism evidence="7 8">
    <name type="scientific">Euphydryas editha</name>
    <name type="common">Edith's checkerspot</name>
    <dbReference type="NCBI Taxonomy" id="104508"/>
    <lineage>
        <taxon>Eukaryota</taxon>
        <taxon>Metazoa</taxon>
        <taxon>Ecdysozoa</taxon>
        <taxon>Arthropoda</taxon>
        <taxon>Hexapoda</taxon>
        <taxon>Insecta</taxon>
        <taxon>Pterygota</taxon>
        <taxon>Neoptera</taxon>
        <taxon>Endopterygota</taxon>
        <taxon>Lepidoptera</taxon>
        <taxon>Glossata</taxon>
        <taxon>Ditrysia</taxon>
        <taxon>Papilionoidea</taxon>
        <taxon>Nymphalidae</taxon>
        <taxon>Nymphalinae</taxon>
        <taxon>Euphydryas</taxon>
    </lineage>
</organism>
<dbReference type="PROSITE" id="PS50240">
    <property type="entry name" value="TRYPSIN_DOM"/>
    <property type="match status" value="1"/>
</dbReference>
<evidence type="ECO:0000256" key="2">
    <source>
        <dbReference type="ARBA" id="ARBA00024195"/>
    </source>
</evidence>
<evidence type="ECO:0000256" key="1">
    <source>
        <dbReference type="ARBA" id="ARBA00023157"/>
    </source>
</evidence>
<keyword evidence="4" id="KW-0812">Transmembrane</keyword>
<keyword evidence="4" id="KW-1133">Transmembrane helix</keyword>
<dbReference type="PROSITE" id="PS00134">
    <property type="entry name" value="TRYPSIN_HIS"/>
    <property type="match status" value="1"/>
</dbReference>
<dbReference type="AlphaFoldDB" id="A0AAU9U7D1"/>